<feature type="transmembrane region" description="Helical" evidence="2">
    <location>
        <begin position="12"/>
        <end position="30"/>
    </location>
</feature>
<feature type="region of interest" description="Disordered" evidence="1">
    <location>
        <begin position="91"/>
        <end position="118"/>
    </location>
</feature>
<feature type="region of interest" description="Disordered" evidence="1">
    <location>
        <begin position="40"/>
        <end position="76"/>
    </location>
</feature>
<dbReference type="AlphaFoldDB" id="A0A0G2IVS4"/>
<dbReference type="PATRIC" id="fig|1604020.3.peg.1665"/>
<dbReference type="Proteomes" id="UP000035067">
    <property type="component" value="Unassembled WGS sequence"/>
</dbReference>
<organism evidence="3 4">
    <name type="scientific">Candidatus Synechococcus spongiarum SP3</name>
    <dbReference type="NCBI Taxonomy" id="1604020"/>
    <lineage>
        <taxon>Bacteria</taxon>
        <taxon>Bacillati</taxon>
        <taxon>Cyanobacteriota</taxon>
        <taxon>Cyanophyceae</taxon>
        <taxon>Synechococcales</taxon>
        <taxon>Synechococcaceae</taxon>
        <taxon>Synechococcus</taxon>
    </lineage>
</organism>
<name>A0A0G2IVS4_9SYNE</name>
<gene>
    <name evidence="3" type="ORF">TE42_08350</name>
</gene>
<comment type="caution">
    <text evidence="3">The sequence shown here is derived from an EMBL/GenBank/DDBJ whole genome shotgun (WGS) entry which is preliminary data.</text>
</comment>
<protein>
    <submittedName>
        <fullName evidence="3">Uncharacterized protein</fullName>
    </submittedName>
</protein>
<keyword evidence="2" id="KW-1133">Transmembrane helix</keyword>
<proteinExistence type="predicted"/>
<accession>A0A0G2IVS4</accession>
<keyword evidence="2" id="KW-0812">Transmembrane</keyword>
<evidence type="ECO:0000313" key="4">
    <source>
        <dbReference type="Proteomes" id="UP000035067"/>
    </source>
</evidence>
<dbReference type="EMBL" id="JXQG01000058">
    <property type="protein sequence ID" value="KKZ11232.1"/>
    <property type="molecule type" value="Genomic_DNA"/>
</dbReference>
<evidence type="ECO:0000313" key="3">
    <source>
        <dbReference type="EMBL" id="KKZ11232.1"/>
    </source>
</evidence>
<keyword evidence="2" id="KW-0472">Membrane</keyword>
<sequence length="118" mass="11982">MLDALPVPLPLLLAGLGGAALVAGVVVVWTRGRGSGDKAFAEFGSDASPGVQQTAPETSEPTFEPLPAAPAGDPEPMVVANFAPDQLSLGITVPAGRRRPGASMKPFKEMADSMVTKG</sequence>
<reference evidence="3 4" key="1">
    <citation type="submission" date="2015-01" db="EMBL/GenBank/DDBJ databases">
        <title>Lifestyle Evolution in Cyanobacterial Symbionts of Sponges.</title>
        <authorList>
            <person name="Burgsdorf I."/>
            <person name="Slaby B.M."/>
            <person name="Handley K.M."/>
            <person name="Haber M."/>
            <person name="Blom J."/>
            <person name="Marshall C.W."/>
            <person name="Gilbert J.A."/>
            <person name="Hentschel U."/>
            <person name="Steindler L."/>
        </authorList>
    </citation>
    <scope>NUCLEOTIDE SEQUENCE [LARGE SCALE GENOMIC DNA]</scope>
    <source>
        <strain evidence="3">SP3</strain>
    </source>
</reference>
<feature type="compositionally biased region" description="Polar residues" evidence="1">
    <location>
        <begin position="50"/>
        <end position="61"/>
    </location>
</feature>
<evidence type="ECO:0000256" key="1">
    <source>
        <dbReference type="SAM" id="MobiDB-lite"/>
    </source>
</evidence>
<evidence type="ECO:0000256" key="2">
    <source>
        <dbReference type="SAM" id="Phobius"/>
    </source>
</evidence>